<feature type="domain" description="Phosphotyrosine protein phosphatase I" evidence="5">
    <location>
        <begin position="4"/>
        <end position="150"/>
    </location>
</feature>
<feature type="active site" description="Nucleophile" evidence="4">
    <location>
        <position position="10"/>
    </location>
</feature>
<name>A0A9D3AZM6_9FIRM</name>
<evidence type="ECO:0000256" key="1">
    <source>
        <dbReference type="ARBA" id="ARBA00011063"/>
    </source>
</evidence>
<keyword evidence="3" id="KW-0904">Protein phosphatase</keyword>
<organism evidence="6 7">
    <name type="scientific">Sporotomaculum syntrophicum</name>
    <dbReference type="NCBI Taxonomy" id="182264"/>
    <lineage>
        <taxon>Bacteria</taxon>
        <taxon>Bacillati</taxon>
        <taxon>Bacillota</taxon>
        <taxon>Clostridia</taxon>
        <taxon>Eubacteriales</taxon>
        <taxon>Desulfallaceae</taxon>
        <taxon>Sporotomaculum</taxon>
    </lineage>
</organism>
<dbReference type="InterPro" id="IPR036196">
    <property type="entry name" value="Ptyr_pPase_sf"/>
</dbReference>
<reference evidence="6" key="1">
    <citation type="submission" date="2016-02" db="EMBL/GenBank/DDBJ databases">
        <title>Draft Genome Sequence of Sporotomaculum syntrophicum Strain FB, a Syntrophic Benzoate Degrader.</title>
        <authorList>
            <person name="Nobu M.K."/>
            <person name="Narihiro T."/>
            <person name="Qiu Y.-L."/>
            <person name="Ohashi A."/>
            <person name="Liu W.-T."/>
            <person name="Yuji S."/>
        </authorList>
    </citation>
    <scope>NUCLEOTIDE SEQUENCE</scope>
    <source>
        <strain evidence="6">FB</strain>
    </source>
</reference>
<evidence type="ECO:0000259" key="5">
    <source>
        <dbReference type="SMART" id="SM00226"/>
    </source>
</evidence>
<dbReference type="EC" id="3.1.3.48" evidence="6"/>
<dbReference type="EMBL" id="LSRS01000002">
    <property type="protein sequence ID" value="KAF1086008.1"/>
    <property type="molecule type" value="Genomic_DNA"/>
</dbReference>
<dbReference type="PRINTS" id="PR00719">
    <property type="entry name" value="LMWPTPASE"/>
</dbReference>
<evidence type="ECO:0000256" key="4">
    <source>
        <dbReference type="PIRSR" id="PIRSR617867-1"/>
    </source>
</evidence>
<dbReference type="Proteomes" id="UP000798488">
    <property type="component" value="Unassembled WGS sequence"/>
</dbReference>
<dbReference type="SUPFAM" id="SSF52788">
    <property type="entry name" value="Phosphotyrosine protein phosphatases I"/>
    <property type="match status" value="1"/>
</dbReference>
<dbReference type="InterPro" id="IPR023485">
    <property type="entry name" value="Ptyr_pPase"/>
</dbReference>
<dbReference type="InterPro" id="IPR050438">
    <property type="entry name" value="LMW_PTPase"/>
</dbReference>
<sequence length="158" mass="17231">MAKKKILFVCTGNTCRSPMAEELARRALTELYPEYRDIEFASAGLAALSNGGASCQAVCVLKEMGLDLSRHKSARVGPEDIESAVLVLTMTRAHRDHLKRLMPGDANKIFTLAEYAGSGKDIPDPFGAGLAVYRSVAEELDKLSRAMLRRFIQGLSLT</sequence>
<evidence type="ECO:0000256" key="3">
    <source>
        <dbReference type="ARBA" id="ARBA00022912"/>
    </source>
</evidence>
<dbReference type="OrthoDB" id="9784339at2"/>
<accession>A0A9D3AZM6</accession>
<dbReference type="CDD" id="cd16344">
    <property type="entry name" value="LMWPAP"/>
    <property type="match status" value="1"/>
</dbReference>
<dbReference type="InterPro" id="IPR017867">
    <property type="entry name" value="Tyr_phospatase_low_mol_wt"/>
</dbReference>
<gene>
    <name evidence="6" type="primary">ywlE</name>
    <name evidence="6" type="ORF">SPSYN_00746</name>
</gene>
<evidence type="ECO:0000256" key="2">
    <source>
        <dbReference type="ARBA" id="ARBA00022801"/>
    </source>
</evidence>
<evidence type="ECO:0000313" key="7">
    <source>
        <dbReference type="Proteomes" id="UP000798488"/>
    </source>
</evidence>
<dbReference type="PANTHER" id="PTHR11717">
    <property type="entry name" value="LOW MOLECULAR WEIGHT PROTEIN TYROSINE PHOSPHATASE"/>
    <property type="match status" value="1"/>
</dbReference>
<dbReference type="AlphaFoldDB" id="A0A9D3AZM6"/>
<dbReference type="RefSeq" id="WP_161821153.1">
    <property type="nucleotide sequence ID" value="NZ_LSRS01000002.1"/>
</dbReference>
<evidence type="ECO:0000313" key="6">
    <source>
        <dbReference type="EMBL" id="KAF1086008.1"/>
    </source>
</evidence>
<keyword evidence="7" id="KW-1185">Reference proteome</keyword>
<comment type="similarity">
    <text evidence="1">Belongs to the low molecular weight phosphotyrosine protein phosphatase family.</text>
</comment>
<feature type="active site" description="Proton donor" evidence="4">
    <location>
        <position position="124"/>
    </location>
</feature>
<keyword evidence="2 6" id="KW-0378">Hydrolase</keyword>
<protein>
    <submittedName>
        <fullName evidence="6">Low molecular weight protein-tyrosine-phosphatase YwlE</fullName>
        <ecNumber evidence="6">3.1.3.48</ecNumber>
    </submittedName>
</protein>
<dbReference type="Gene3D" id="3.40.50.2300">
    <property type="match status" value="1"/>
</dbReference>
<proteinExistence type="inferred from homology"/>
<dbReference type="Pfam" id="PF01451">
    <property type="entry name" value="LMWPc"/>
    <property type="match status" value="1"/>
</dbReference>
<dbReference type="SMART" id="SM00226">
    <property type="entry name" value="LMWPc"/>
    <property type="match status" value="1"/>
</dbReference>
<dbReference type="GO" id="GO:0004725">
    <property type="term" value="F:protein tyrosine phosphatase activity"/>
    <property type="evidence" value="ECO:0007669"/>
    <property type="project" value="UniProtKB-EC"/>
</dbReference>
<feature type="active site" evidence="4">
    <location>
        <position position="16"/>
    </location>
</feature>
<dbReference type="PANTHER" id="PTHR11717:SF31">
    <property type="entry name" value="LOW MOLECULAR WEIGHT PROTEIN-TYROSINE-PHOSPHATASE ETP-RELATED"/>
    <property type="match status" value="1"/>
</dbReference>
<comment type="caution">
    <text evidence="6">The sequence shown here is derived from an EMBL/GenBank/DDBJ whole genome shotgun (WGS) entry which is preliminary data.</text>
</comment>